<evidence type="ECO:0000256" key="1">
    <source>
        <dbReference type="SAM" id="SignalP"/>
    </source>
</evidence>
<keyword evidence="1" id="KW-0732">Signal</keyword>
<keyword evidence="2" id="KW-0378">Hydrolase</keyword>
<protein>
    <submittedName>
        <fullName evidence="2">Putative metalloprotease</fullName>
    </submittedName>
</protein>
<organism evidence="2">
    <name type="scientific">Ixodes ricinus</name>
    <name type="common">Common tick</name>
    <name type="synonym">Acarus ricinus</name>
    <dbReference type="NCBI Taxonomy" id="34613"/>
    <lineage>
        <taxon>Eukaryota</taxon>
        <taxon>Metazoa</taxon>
        <taxon>Ecdysozoa</taxon>
        <taxon>Arthropoda</taxon>
        <taxon>Chelicerata</taxon>
        <taxon>Arachnida</taxon>
        <taxon>Acari</taxon>
        <taxon>Parasitiformes</taxon>
        <taxon>Ixodida</taxon>
        <taxon>Ixodoidea</taxon>
        <taxon>Ixodidae</taxon>
        <taxon>Ixodinae</taxon>
        <taxon>Ixodes</taxon>
    </lineage>
</organism>
<evidence type="ECO:0000313" key="2">
    <source>
        <dbReference type="EMBL" id="JAA71278.1"/>
    </source>
</evidence>
<dbReference type="GO" id="GO:0006508">
    <property type="term" value="P:proteolysis"/>
    <property type="evidence" value="ECO:0007669"/>
    <property type="project" value="UniProtKB-KW"/>
</dbReference>
<dbReference type="AlphaFoldDB" id="A0A0K8RK72"/>
<accession>A0A0K8RK72</accession>
<feature type="chain" id="PRO_5005518628" evidence="1">
    <location>
        <begin position="17"/>
        <end position="343"/>
    </location>
</feature>
<feature type="signal peptide" evidence="1">
    <location>
        <begin position="1"/>
        <end position="16"/>
    </location>
</feature>
<keyword evidence="2" id="KW-0645">Protease</keyword>
<sequence>MLVWKVAICLVGTATGARIEEAYVYPRILEERSSDGLKLVSVDGKMTLRLEKASVLADTLLMTSYDNNGQMTHTLIQAEEIEKHHYRDRDRHASLMVRDTENGLEMTGMVDAVTRIEPVLTAPRSLDGSLPHRLHTMADEDLERLKKIATPIKTPMASLLTPSWMWFDPHWLEAKQEVSIISDSEHHKGMTREQICAYVVVLMTAVNMRFDQTSYPTLQFRVVQIVTTTEKRKRRVLFGHPLPVTQSPKKRVRMRRLRLPQVSVPCSFSARMDSRTRKIKLHSEQELKNSGPAPFCCLGKVVRCTQNLASRIIDNSEGFCWVQLYIITLFEEATMDGGFLHST</sequence>
<dbReference type="GO" id="GO:0008237">
    <property type="term" value="F:metallopeptidase activity"/>
    <property type="evidence" value="ECO:0007669"/>
    <property type="project" value="UniProtKB-KW"/>
</dbReference>
<dbReference type="EMBL" id="GADI01002530">
    <property type="protein sequence ID" value="JAA71278.1"/>
    <property type="molecule type" value="mRNA"/>
</dbReference>
<keyword evidence="2" id="KW-0482">Metalloprotease</keyword>
<reference evidence="2" key="1">
    <citation type="submission" date="2012-12" db="EMBL/GenBank/DDBJ databases">
        <title>Identification and characterization of a phenylalanine ammonia-lyase gene family in Isatis indigotica Fort.</title>
        <authorList>
            <person name="Liu Q."/>
            <person name="Chen J."/>
            <person name="Zhou X."/>
            <person name="Di P."/>
            <person name="Xiao Y."/>
            <person name="Xuan H."/>
            <person name="Zhang L."/>
            <person name="Chen W."/>
        </authorList>
    </citation>
    <scope>NUCLEOTIDE SEQUENCE</scope>
    <source>
        <tissue evidence="2">Salivary gland</tissue>
    </source>
</reference>
<proteinExistence type="evidence at transcript level"/>
<name>A0A0K8RK72_IXORI</name>